<proteinExistence type="predicted"/>
<name>A0A645F083_9ZZZZ</name>
<evidence type="ECO:0000313" key="1">
    <source>
        <dbReference type="EMBL" id="MPN07708.1"/>
    </source>
</evidence>
<accession>A0A645F083</accession>
<comment type="caution">
    <text evidence="1">The sequence shown here is derived from an EMBL/GenBank/DDBJ whole genome shotgun (WGS) entry which is preliminary data.</text>
</comment>
<reference evidence="1" key="1">
    <citation type="submission" date="2019-08" db="EMBL/GenBank/DDBJ databases">
        <authorList>
            <person name="Kucharzyk K."/>
            <person name="Murdoch R.W."/>
            <person name="Higgins S."/>
            <person name="Loffler F."/>
        </authorList>
    </citation>
    <scope>NUCLEOTIDE SEQUENCE</scope>
</reference>
<dbReference type="EMBL" id="VSSQ01053713">
    <property type="protein sequence ID" value="MPN07708.1"/>
    <property type="molecule type" value="Genomic_DNA"/>
</dbReference>
<sequence>MHQKVIRLAIDKKRGYAAMPPHFRNRRRRLPGIGDRDLWLIGPAVAGKAEARRFKADFVFARHHEGVDRQRHGQRLGRRLAVDHPERALPEFAAVPAEHDFAGDIGCRPGRPVGKLEAEFVMFARRQRGRNRRCGQLQAGSGAMHDIGHRPPVAAGRTAEFDRLLPGTVVEFQRFPVA</sequence>
<organism evidence="1">
    <name type="scientific">bioreactor metagenome</name>
    <dbReference type="NCBI Taxonomy" id="1076179"/>
    <lineage>
        <taxon>unclassified sequences</taxon>
        <taxon>metagenomes</taxon>
        <taxon>ecological metagenomes</taxon>
    </lineage>
</organism>
<dbReference type="AlphaFoldDB" id="A0A645F083"/>
<gene>
    <name evidence="1" type="ORF">SDC9_154979</name>
</gene>
<protein>
    <submittedName>
        <fullName evidence="1">Uncharacterized protein</fullName>
    </submittedName>
</protein>